<proteinExistence type="predicted"/>
<sequence>MDRREFFRRTGGGMLLGAPLASLPATAAALVSPAGAAAAVVVIGQADRSGAVTLAQRLAAALGHGGRPLPVHARDAAALRRPEQVDALLALPHGTRLLGVMDDASAIVFLAMASSRGAHLLAHGHHRLASQGATRHACSATGCGEALAWHEPASHPATHVERFYLATLGETAPGARTSLPAVPGGDEALASFLIRL</sequence>
<evidence type="ECO:0000256" key="1">
    <source>
        <dbReference type="SAM" id="SignalP"/>
    </source>
</evidence>
<accession>A0A5C7T1J5</accession>
<feature type="chain" id="PRO_5022885216" evidence="1">
    <location>
        <begin position="28"/>
        <end position="196"/>
    </location>
</feature>
<evidence type="ECO:0000313" key="3">
    <source>
        <dbReference type="Proteomes" id="UP000321192"/>
    </source>
</evidence>
<dbReference type="RefSeq" id="WP_276656987.1">
    <property type="nucleotide sequence ID" value="NZ_SSFD01000049.1"/>
</dbReference>
<dbReference type="EMBL" id="SSFD01000049">
    <property type="protein sequence ID" value="TXH90068.1"/>
    <property type="molecule type" value="Genomic_DNA"/>
</dbReference>
<gene>
    <name evidence="2" type="ORF">E6Q80_03720</name>
</gene>
<organism evidence="2 3">
    <name type="scientific">Thauera aminoaromatica</name>
    <dbReference type="NCBI Taxonomy" id="164330"/>
    <lineage>
        <taxon>Bacteria</taxon>
        <taxon>Pseudomonadati</taxon>
        <taxon>Pseudomonadota</taxon>
        <taxon>Betaproteobacteria</taxon>
        <taxon>Rhodocyclales</taxon>
        <taxon>Zoogloeaceae</taxon>
        <taxon>Thauera</taxon>
    </lineage>
</organism>
<reference evidence="2 3" key="1">
    <citation type="submission" date="2018-09" db="EMBL/GenBank/DDBJ databases">
        <title>Metagenome Assembled Genomes from an Advanced Water Purification Facility.</title>
        <authorList>
            <person name="Stamps B.W."/>
            <person name="Spear J.R."/>
        </authorList>
    </citation>
    <scope>NUCLEOTIDE SEQUENCE [LARGE SCALE GENOMIC DNA]</scope>
    <source>
        <strain evidence="2">Bin_27_1</strain>
    </source>
</reference>
<comment type="caution">
    <text evidence="2">The sequence shown here is derived from an EMBL/GenBank/DDBJ whole genome shotgun (WGS) entry which is preliminary data.</text>
</comment>
<evidence type="ECO:0000313" key="2">
    <source>
        <dbReference type="EMBL" id="TXH90068.1"/>
    </source>
</evidence>
<dbReference type="AlphaFoldDB" id="A0A5C7T1J5"/>
<name>A0A5C7T1J5_THASP</name>
<protein>
    <submittedName>
        <fullName evidence="2">Uncharacterized protein</fullName>
    </submittedName>
</protein>
<feature type="signal peptide" evidence="1">
    <location>
        <begin position="1"/>
        <end position="27"/>
    </location>
</feature>
<dbReference type="Proteomes" id="UP000321192">
    <property type="component" value="Unassembled WGS sequence"/>
</dbReference>
<keyword evidence="1" id="KW-0732">Signal</keyword>